<accession>A0A660L418</accession>
<feature type="transmembrane region" description="Helical" evidence="1">
    <location>
        <begin position="38"/>
        <end position="58"/>
    </location>
</feature>
<keyword evidence="1" id="KW-1133">Transmembrane helix</keyword>
<dbReference type="Proteomes" id="UP000267019">
    <property type="component" value="Unassembled WGS sequence"/>
</dbReference>
<dbReference type="EMBL" id="RBIJ01000001">
    <property type="protein sequence ID" value="RKQ88687.1"/>
    <property type="molecule type" value="Genomic_DNA"/>
</dbReference>
<dbReference type="AlphaFoldDB" id="A0A660L418"/>
<feature type="transmembrane region" description="Helical" evidence="1">
    <location>
        <begin position="79"/>
        <end position="108"/>
    </location>
</feature>
<gene>
    <name evidence="2" type="ORF">C7438_0328</name>
</gene>
<proteinExistence type="predicted"/>
<name>A0A660L418_9BACL</name>
<keyword evidence="3" id="KW-1185">Reference proteome</keyword>
<organism evidence="2 3">
    <name type="scientific">Brockia lithotrophica</name>
    <dbReference type="NCBI Taxonomy" id="933949"/>
    <lineage>
        <taxon>Bacteria</taxon>
        <taxon>Bacillati</taxon>
        <taxon>Bacillota</taxon>
        <taxon>Bacilli</taxon>
        <taxon>Bacillales</taxon>
        <taxon>Bacillales Family X. Incertae Sedis</taxon>
        <taxon>Brockia</taxon>
    </lineage>
</organism>
<evidence type="ECO:0000313" key="2">
    <source>
        <dbReference type="EMBL" id="RKQ88687.1"/>
    </source>
</evidence>
<comment type="caution">
    <text evidence="2">The sequence shown here is derived from an EMBL/GenBank/DDBJ whole genome shotgun (WGS) entry which is preliminary data.</text>
</comment>
<protein>
    <submittedName>
        <fullName evidence="2">Uncharacterized protein</fullName>
    </submittedName>
</protein>
<reference evidence="2 3" key="1">
    <citation type="submission" date="2018-10" db="EMBL/GenBank/DDBJ databases">
        <title>Genomic Encyclopedia of Type Strains, Phase IV (KMG-IV): sequencing the most valuable type-strain genomes for metagenomic binning, comparative biology and taxonomic classification.</title>
        <authorList>
            <person name="Goeker M."/>
        </authorList>
    </citation>
    <scope>NUCLEOTIDE SEQUENCE [LARGE SCALE GENOMIC DNA]</scope>
    <source>
        <strain evidence="2 3">DSM 22653</strain>
    </source>
</reference>
<keyword evidence="1" id="KW-0812">Transmembrane</keyword>
<keyword evidence="1" id="KW-0472">Membrane</keyword>
<evidence type="ECO:0000313" key="3">
    <source>
        <dbReference type="Proteomes" id="UP000267019"/>
    </source>
</evidence>
<dbReference type="RefSeq" id="WP_121443603.1">
    <property type="nucleotide sequence ID" value="NZ_RBIJ01000001.1"/>
</dbReference>
<evidence type="ECO:0000256" key="1">
    <source>
        <dbReference type="SAM" id="Phobius"/>
    </source>
</evidence>
<sequence length="157" mass="17513">MPVFLFLGAVGILEPTMRLLLSGAYPLSPYTNLGDFLALLVFRPFLVAVHLSGVLLAQHLKLLALERAWIRSPREGIRCLFFAVVSWVWAAGFLGFSFGLAFALFLALEFTRLREVVRAVMRSLRLPRSNLSQELLRRGYGTPWKSSGSGSSGRTNR</sequence>